<dbReference type="EMBL" id="QRUU01000018">
    <property type="protein sequence ID" value="RGR97795.1"/>
    <property type="molecule type" value="Genomic_DNA"/>
</dbReference>
<feature type="domain" description="Glycosyltransferase subfamily 4-like N-terminal" evidence="2">
    <location>
        <begin position="14"/>
        <end position="194"/>
    </location>
</feature>
<dbReference type="Gene3D" id="3.40.50.2000">
    <property type="entry name" value="Glycogen Phosphorylase B"/>
    <property type="match status" value="2"/>
</dbReference>
<dbReference type="PANTHER" id="PTHR12526">
    <property type="entry name" value="GLYCOSYLTRANSFERASE"/>
    <property type="match status" value="1"/>
</dbReference>
<evidence type="ECO:0000259" key="2">
    <source>
        <dbReference type="Pfam" id="PF13439"/>
    </source>
</evidence>
<dbReference type="GO" id="GO:0016757">
    <property type="term" value="F:glycosyltransferase activity"/>
    <property type="evidence" value="ECO:0007669"/>
    <property type="project" value="InterPro"/>
</dbReference>
<dbReference type="SUPFAM" id="SSF53756">
    <property type="entry name" value="UDP-Glycosyltransferase/glycogen phosphorylase"/>
    <property type="match status" value="1"/>
</dbReference>
<accession>A0A412GSR1</accession>
<comment type="caution">
    <text evidence="3">The sequence shown here is derived from an EMBL/GenBank/DDBJ whole genome shotgun (WGS) entry which is preliminary data.</text>
</comment>
<dbReference type="Pfam" id="PF00534">
    <property type="entry name" value="Glycos_transf_1"/>
    <property type="match status" value="1"/>
</dbReference>
<reference evidence="3 4" key="1">
    <citation type="submission" date="2018-08" db="EMBL/GenBank/DDBJ databases">
        <title>A genome reference for cultivated species of the human gut microbiota.</title>
        <authorList>
            <person name="Zou Y."/>
            <person name="Xue W."/>
            <person name="Luo G."/>
        </authorList>
    </citation>
    <scope>NUCLEOTIDE SEQUENCE [LARGE SCALE GENOMIC DNA]</scope>
    <source>
        <strain evidence="3 4">AF24-2</strain>
    </source>
</reference>
<evidence type="ECO:0000313" key="3">
    <source>
        <dbReference type="EMBL" id="RGR97795.1"/>
    </source>
</evidence>
<evidence type="ECO:0000259" key="1">
    <source>
        <dbReference type="Pfam" id="PF00534"/>
    </source>
</evidence>
<dbReference type="AlphaFoldDB" id="A0A412GSR1"/>
<dbReference type="InterPro" id="IPR028098">
    <property type="entry name" value="Glyco_trans_4-like_N"/>
</dbReference>
<organism evidence="3 4">
    <name type="scientific">Phocaeicola coprocola</name>
    <dbReference type="NCBI Taxonomy" id="310298"/>
    <lineage>
        <taxon>Bacteria</taxon>
        <taxon>Pseudomonadati</taxon>
        <taxon>Bacteroidota</taxon>
        <taxon>Bacteroidia</taxon>
        <taxon>Bacteroidales</taxon>
        <taxon>Bacteroidaceae</taxon>
        <taxon>Phocaeicola</taxon>
    </lineage>
</organism>
<sequence length="389" mass="45706">MNKKVAFYHNAFPYGGGERITIDIANYIYDKGYEVYVITSNLNPHTSNHIKAVEVTKQIPHTEQNTTNFIIQFIKENHIDIFITLELNTQFLYEVKKRTQCKIIYALHNVPLWEAIDRYYKRKEKSRHSIWKSLKWYTLTNLDYHLFKKCDKKYIAIYKQMYQNVDALTVLCDAYKKQLATYFEDDKRIHVITNPEYPRLNPNLDKKKQIIYSGRLLYSHKRVDRLLTIWEKIYEKIPDWELVIVGDGPERNNLERLAKKWDLERIYFIGYTPHVDNYYKDASILCLTSTFEGWPLCLTEAQANGVIPISFNCCAGIEAILGPNKVNGTLVPDGDINAFAKELIELINNPQLMEEIRKNVLKKVLTYSPELVGEKWLNLFNTLLENSNN</sequence>
<gene>
    <name evidence="3" type="ORF">DWY20_06005</name>
</gene>
<dbReference type="InterPro" id="IPR001296">
    <property type="entry name" value="Glyco_trans_1"/>
</dbReference>
<dbReference type="Proteomes" id="UP000285864">
    <property type="component" value="Unassembled WGS sequence"/>
</dbReference>
<dbReference type="Pfam" id="PF13439">
    <property type="entry name" value="Glyco_transf_4"/>
    <property type="match status" value="1"/>
</dbReference>
<protein>
    <submittedName>
        <fullName evidence="3">Glycosyltransferase family 4 protein</fullName>
    </submittedName>
</protein>
<evidence type="ECO:0000313" key="4">
    <source>
        <dbReference type="Proteomes" id="UP000285864"/>
    </source>
</evidence>
<keyword evidence="4" id="KW-1185">Reference proteome</keyword>
<proteinExistence type="predicted"/>
<dbReference type="RefSeq" id="WP_118483844.1">
    <property type="nucleotide sequence ID" value="NZ_QRUU01000018.1"/>
</dbReference>
<name>A0A412GSR1_9BACT</name>
<keyword evidence="3" id="KW-0808">Transferase</keyword>
<dbReference type="PANTHER" id="PTHR12526:SF630">
    <property type="entry name" value="GLYCOSYLTRANSFERASE"/>
    <property type="match status" value="1"/>
</dbReference>
<feature type="domain" description="Glycosyl transferase family 1" evidence="1">
    <location>
        <begin position="203"/>
        <end position="360"/>
    </location>
</feature>